<dbReference type="GO" id="GO:0005506">
    <property type="term" value="F:iron ion binding"/>
    <property type="evidence" value="ECO:0007669"/>
    <property type="project" value="InterPro"/>
</dbReference>
<name>A0A1I1N2P6_9BURK</name>
<keyword evidence="1" id="KW-0560">Oxidoreductase</keyword>
<dbReference type="Proteomes" id="UP000198639">
    <property type="component" value="Unassembled WGS sequence"/>
</dbReference>
<gene>
    <name evidence="1" type="ORF">SAMN05216204_11258</name>
</gene>
<protein>
    <submittedName>
        <fullName evidence="1">Protocatechuate 3,4-dioxygenase, alpha subunit</fullName>
    </submittedName>
</protein>
<dbReference type="SUPFAM" id="SSF49482">
    <property type="entry name" value="Aromatic compound dioxygenase"/>
    <property type="match status" value="1"/>
</dbReference>
<dbReference type="InterPro" id="IPR015889">
    <property type="entry name" value="Intradiol_dOase_core"/>
</dbReference>
<sequence length="173" mass="18124">MTLPITPSQTIGPFSHEAWDWAVDASASAQPGPSAITIQGVLLDGDGAPINDGMIETWTPGATAAESGNALPGFRRIATGEDGGFTLHLTRGQSGEGEPAALLTVFARGLLVHQFTAVFLEEDKLDASTILRQVPAPRRAGLVARKTGAGTYAWTIRMQGADETVFFDFGGQA</sequence>
<organism evidence="1 2">
    <name type="scientific">Massilia yuzhufengensis</name>
    <dbReference type="NCBI Taxonomy" id="1164594"/>
    <lineage>
        <taxon>Bacteria</taxon>
        <taxon>Pseudomonadati</taxon>
        <taxon>Pseudomonadota</taxon>
        <taxon>Betaproteobacteria</taxon>
        <taxon>Burkholderiales</taxon>
        <taxon>Oxalobacteraceae</taxon>
        <taxon>Telluria group</taxon>
        <taxon>Massilia</taxon>
    </lineage>
</organism>
<dbReference type="OrthoDB" id="9805815at2"/>
<dbReference type="RefSeq" id="WP_091874832.1">
    <property type="nucleotide sequence ID" value="NZ_FOLD01000012.1"/>
</dbReference>
<dbReference type="Gene3D" id="2.60.130.10">
    <property type="entry name" value="Aromatic compound dioxygenase"/>
    <property type="match status" value="1"/>
</dbReference>
<keyword evidence="1" id="KW-0223">Dioxygenase</keyword>
<keyword evidence="2" id="KW-1185">Reference proteome</keyword>
<accession>A0A1I1N2P6</accession>
<proteinExistence type="predicted"/>
<dbReference type="GO" id="GO:0016702">
    <property type="term" value="F:oxidoreductase activity, acting on single donors with incorporation of molecular oxygen, incorporation of two atoms of oxygen"/>
    <property type="evidence" value="ECO:0007669"/>
    <property type="project" value="InterPro"/>
</dbReference>
<evidence type="ECO:0000313" key="2">
    <source>
        <dbReference type="Proteomes" id="UP000198639"/>
    </source>
</evidence>
<reference evidence="2" key="1">
    <citation type="submission" date="2016-10" db="EMBL/GenBank/DDBJ databases">
        <authorList>
            <person name="Varghese N."/>
            <person name="Submissions S."/>
        </authorList>
    </citation>
    <scope>NUCLEOTIDE SEQUENCE [LARGE SCALE GENOMIC DNA]</scope>
    <source>
        <strain evidence="2">CGMCC 1.12041</strain>
    </source>
</reference>
<evidence type="ECO:0000313" key="1">
    <source>
        <dbReference type="EMBL" id="SFC91899.1"/>
    </source>
</evidence>
<dbReference type="EMBL" id="FOLD01000012">
    <property type="protein sequence ID" value="SFC91899.1"/>
    <property type="molecule type" value="Genomic_DNA"/>
</dbReference>
<dbReference type="AlphaFoldDB" id="A0A1I1N2P6"/>
<dbReference type="STRING" id="1164594.SAMN05216204_11258"/>